<keyword evidence="2" id="KW-1185">Reference proteome</keyword>
<dbReference type="EMBL" id="CM039437">
    <property type="protein sequence ID" value="KAI4306696.1"/>
    <property type="molecule type" value="Genomic_DNA"/>
</dbReference>
<dbReference type="Proteomes" id="UP000828941">
    <property type="component" value="Chromosome 12"/>
</dbReference>
<name>A0ACB9LBM8_BAUVA</name>
<gene>
    <name evidence="1" type="ORF">L6164_029951</name>
</gene>
<protein>
    <submittedName>
        <fullName evidence="1">Uncharacterized protein</fullName>
    </submittedName>
</protein>
<organism evidence="1 2">
    <name type="scientific">Bauhinia variegata</name>
    <name type="common">Purple orchid tree</name>
    <name type="synonym">Phanera variegata</name>
    <dbReference type="NCBI Taxonomy" id="167791"/>
    <lineage>
        <taxon>Eukaryota</taxon>
        <taxon>Viridiplantae</taxon>
        <taxon>Streptophyta</taxon>
        <taxon>Embryophyta</taxon>
        <taxon>Tracheophyta</taxon>
        <taxon>Spermatophyta</taxon>
        <taxon>Magnoliopsida</taxon>
        <taxon>eudicotyledons</taxon>
        <taxon>Gunneridae</taxon>
        <taxon>Pentapetalae</taxon>
        <taxon>rosids</taxon>
        <taxon>fabids</taxon>
        <taxon>Fabales</taxon>
        <taxon>Fabaceae</taxon>
        <taxon>Cercidoideae</taxon>
        <taxon>Cercideae</taxon>
        <taxon>Bauhiniinae</taxon>
        <taxon>Bauhinia</taxon>
    </lineage>
</organism>
<evidence type="ECO:0000313" key="2">
    <source>
        <dbReference type="Proteomes" id="UP000828941"/>
    </source>
</evidence>
<proteinExistence type="predicted"/>
<reference evidence="1 2" key="1">
    <citation type="journal article" date="2022" name="DNA Res.">
        <title>Chromosomal-level genome assembly of the orchid tree Bauhinia variegata (Leguminosae; Cercidoideae) supports the allotetraploid origin hypothesis of Bauhinia.</title>
        <authorList>
            <person name="Zhong Y."/>
            <person name="Chen Y."/>
            <person name="Zheng D."/>
            <person name="Pang J."/>
            <person name="Liu Y."/>
            <person name="Luo S."/>
            <person name="Meng S."/>
            <person name="Qian L."/>
            <person name="Wei D."/>
            <person name="Dai S."/>
            <person name="Zhou R."/>
        </authorList>
    </citation>
    <scope>NUCLEOTIDE SEQUENCE [LARGE SCALE GENOMIC DNA]</scope>
    <source>
        <strain evidence="1">BV-YZ2020</strain>
    </source>
</reference>
<sequence>MAPYGRTKAKSRRRKPRRTHFKKQNTQSINPEMLSSTDMPINCSSKCSNESSNMGDIDSEVIEVSASACSTPKAERFRIPEVSTCPPAPQKPRVLPNCSLHRTPIAFFAPPDLELFFFVALRDISV</sequence>
<accession>A0ACB9LBM8</accession>
<evidence type="ECO:0000313" key="1">
    <source>
        <dbReference type="EMBL" id="KAI4306696.1"/>
    </source>
</evidence>
<comment type="caution">
    <text evidence="1">The sequence shown here is derived from an EMBL/GenBank/DDBJ whole genome shotgun (WGS) entry which is preliminary data.</text>
</comment>